<feature type="domain" description="Squalene cyclase C-terminal" evidence="2">
    <location>
        <begin position="346"/>
        <end position="496"/>
    </location>
</feature>
<evidence type="ECO:0000313" key="4">
    <source>
        <dbReference type="Proteomes" id="UP001602058"/>
    </source>
</evidence>
<organism evidence="3 4">
    <name type="scientific">Streptomyces bluensis</name>
    <dbReference type="NCBI Taxonomy" id="33897"/>
    <lineage>
        <taxon>Bacteria</taxon>
        <taxon>Bacillati</taxon>
        <taxon>Actinomycetota</taxon>
        <taxon>Actinomycetes</taxon>
        <taxon>Kitasatosporales</taxon>
        <taxon>Streptomycetaceae</taxon>
        <taxon>Streptomyces</taxon>
    </lineage>
</organism>
<keyword evidence="1" id="KW-0479">Metal-binding</keyword>
<dbReference type="EMBL" id="JBIAWJ010000002">
    <property type="protein sequence ID" value="MFF4521087.1"/>
    <property type="molecule type" value="Genomic_DNA"/>
</dbReference>
<evidence type="ECO:0000259" key="2">
    <source>
        <dbReference type="Pfam" id="PF13243"/>
    </source>
</evidence>
<keyword evidence="4" id="KW-1185">Reference proteome</keyword>
<name>A0ABW6UD07_9ACTN</name>
<evidence type="ECO:0000256" key="1">
    <source>
        <dbReference type="ARBA" id="ARBA00022723"/>
    </source>
</evidence>
<sequence length="544" mass="57660">MTSSLPGQRAGSPAGPRDLQRAVAECRNRTARHLEGRVDAHGFLQDGCASRIVESALFLGLIRKQASEEWFRHEQEQVTGYLRRACSGTGWQPMLARAALGMAVESDRALAAAFLESFTHFTGVRKRALLQTVFALCALAPYDPRIAALDAPRPGRAATWTRMVLLAMRTLHACAAGGAARVSPAEHAELRRRLVSGTRKVWEGNLLVHLLALHALHALDPGAPEVGAGIRALASCQNPDGGLPFTDSHDLFLTAKAGLALIRAGRSHALVARMAGRVAAGQNPDGGWPYASQVQQCDADSTAVCVEFLRATGPGRYAPHIAAGQAHLRSLAGVDGGFPTYRPGNPSEAEMTAGALIALSHGSTASDPLPVVRPAADWLLDQQSADGTWPRSWTISESSVMERAVHALTRLPAALAGTLPARRVEQALRRAARRLTDTQNSDGGWGQVPGTASGTVSTARALMGLARLDHLPGTRRAADRGIAWLAAARLADGSYPGPPDQVGPRPIPYEFPALAGIYALTALGAWRAPARCGPSSDELRTLHE</sequence>
<dbReference type="SUPFAM" id="SSF48239">
    <property type="entry name" value="Terpenoid cyclases/Protein prenyltransferases"/>
    <property type="match status" value="2"/>
</dbReference>
<dbReference type="InterPro" id="IPR008930">
    <property type="entry name" value="Terpenoid_cyclase/PrenylTrfase"/>
</dbReference>
<comment type="caution">
    <text evidence="3">The sequence shown here is derived from an EMBL/GenBank/DDBJ whole genome shotgun (WGS) entry which is preliminary data.</text>
</comment>
<protein>
    <submittedName>
        <fullName evidence="3">Prenyltransferase/squalene oxidase repeat-containing protein</fullName>
    </submittedName>
</protein>
<evidence type="ECO:0000313" key="3">
    <source>
        <dbReference type="EMBL" id="MFF4521087.1"/>
    </source>
</evidence>
<gene>
    <name evidence="3" type="ORF">ACFY1D_06475</name>
</gene>
<proteinExistence type="predicted"/>
<dbReference type="Gene3D" id="1.50.10.20">
    <property type="match status" value="2"/>
</dbReference>
<dbReference type="RefSeq" id="WP_387884158.1">
    <property type="nucleotide sequence ID" value="NZ_JBIAWJ010000002.1"/>
</dbReference>
<accession>A0ABW6UD07</accession>
<dbReference type="InterPro" id="IPR032696">
    <property type="entry name" value="SQ_cyclase_C"/>
</dbReference>
<dbReference type="Pfam" id="PF13243">
    <property type="entry name" value="SQHop_cyclase_C"/>
    <property type="match status" value="1"/>
</dbReference>
<dbReference type="Proteomes" id="UP001602058">
    <property type="component" value="Unassembled WGS sequence"/>
</dbReference>
<reference evidence="3 4" key="1">
    <citation type="submission" date="2024-10" db="EMBL/GenBank/DDBJ databases">
        <title>The Natural Products Discovery Center: Release of the First 8490 Sequenced Strains for Exploring Actinobacteria Biosynthetic Diversity.</title>
        <authorList>
            <person name="Kalkreuter E."/>
            <person name="Kautsar S.A."/>
            <person name="Yang D."/>
            <person name="Bader C.D."/>
            <person name="Teijaro C.N."/>
            <person name="Fluegel L."/>
            <person name="Davis C.M."/>
            <person name="Simpson J.R."/>
            <person name="Lauterbach L."/>
            <person name="Steele A.D."/>
            <person name="Gui C."/>
            <person name="Meng S."/>
            <person name="Li G."/>
            <person name="Viehrig K."/>
            <person name="Ye F."/>
            <person name="Su P."/>
            <person name="Kiefer A.F."/>
            <person name="Nichols A."/>
            <person name="Cepeda A.J."/>
            <person name="Yan W."/>
            <person name="Fan B."/>
            <person name="Jiang Y."/>
            <person name="Adhikari A."/>
            <person name="Zheng C.-J."/>
            <person name="Schuster L."/>
            <person name="Cowan T.M."/>
            <person name="Smanski M.J."/>
            <person name="Chevrette M.G."/>
            <person name="De Carvalho L.P.S."/>
            <person name="Shen B."/>
        </authorList>
    </citation>
    <scope>NUCLEOTIDE SEQUENCE [LARGE SCALE GENOMIC DNA]</scope>
    <source>
        <strain evidence="3 4">NPDC001390</strain>
    </source>
</reference>